<proteinExistence type="predicted"/>
<dbReference type="KEGG" id="spph:KFK14_10915"/>
<protein>
    <submittedName>
        <fullName evidence="2">Chromate resistance protein</fullName>
    </submittedName>
</protein>
<keyword evidence="3" id="KW-1185">Reference proteome</keyword>
<evidence type="ECO:0000259" key="1">
    <source>
        <dbReference type="Pfam" id="PF09828"/>
    </source>
</evidence>
<organism evidence="2 3">
    <name type="scientific">Sphingobium phenoxybenzoativorans</name>
    <dbReference type="NCBI Taxonomy" id="1592790"/>
    <lineage>
        <taxon>Bacteria</taxon>
        <taxon>Pseudomonadati</taxon>
        <taxon>Pseudomonadota</taxon>
        <taxon>Alphaproteobacteria</taxon>
        <taxon>Sphingomonadales</taxon>
        <taxon>Sphingomonadaceae</taxon>
        <taxon>Sphingobium</taxon>
    </lineage>
</organism>
<dbReference type="Pfam" id="PF09828">
    <property type="entry name" value="ChrB_C"/>
    <property type="match status" value="1"/>
</dbReference>
<dbReference type="Proteomes" id="UP000681425">
    <property type="component" value="Chromosome"/>
</dbReference>
<evidence type="ECO:0000313" key="2">
    <source>
        <dbReference type="EMBL" id="QUT07843.1"/>
    </source>
</evidence>
<sequence length="208" mass="22698">MRWATREHIHFDRAISAWLIKRFVDPDAEFLFLGHSGGAELDSDVIQFGLPGIELSSHDQSGSTFEKILRKYSLSDPHLKTVGDIVASGLSYLFNRNEPDSHNFPGEVVVGLLAIVEGVVLSAATDEEALEKSLMLYDAVYALVQGRSLSKNYEEDAGIAKMGAGMWRTAFSVTLASDIRASGAKLGPNTEFAVSEGLAPALQRLRDR</sequence>
<dbReference type="RefSeq" id="WP_212610804.1">
    <property type="nucleotide sequence ID" value="NZ_CP073910.1"/>
</dbReference>
<gene>
    <name evidence="2" type="ORF">KFK14_10915</name>
</gene>
<dbReference type="InterPro" id="IPR018634">
    <property type="entry name" value="ChrB_C"/>
</dbReference>
<reference evidence="2" key="1">
    <citation type="submission" date="2021-04" db="EMBL/GenBank/DDBJ databases">
        <title>Isolation of p-tert-butylphenol degrading bacteria Sphingobium phenoxybenzoativorans Tas13 from active sludge.</title>
        <authorList>
            <person name="Li Y."/>
        </authorList>
    </citation>
    <scope>NUCLEOTIDE SEQUENCE</scope>
    <source>
        <strain evidence="2">Tas13</strain>
    </source>
</reference>
<dbReference type="AlphaFoldDB" id="A0A975Q3V4"/>
<accession>A0A975Q3V4</accession>
<dbReference type="EMBL" id="CP073910">
    <property type="protein sequence ID" value="QUT07843.1"/>
    <property type="molecule type" value="Genomic_DNA"/>
</dbReference>
<feature type="domain" description="ChrB C-terminal" evidence="1">
    <location>
        <begin position="3"/>
        <end position="142"/>
    </location>
</feature>
<name>A0A975Q3V4_9SPHN</name>
<evidence type="ECO:0000313" key="3">
    <source>
        <dbReference type="Proteomes" id="UP000681425"/>
    </source>
</evidence>